<evidence type="ECO:0000256" key="16">
    <source>
        <dbReference type="PIRSR" id="PIRSR000386-1"/>
    </source>
</evidence>
<evidence type="ECO:0000256" key="13">
    <source>
        <dbReference type="ARBA" id="ARBA00033392"/>
    </source>
</evidence>
<evidence type="ECO:0000256" key="17">
    <source>
        <dbReference type="RuleBase" id="RU003464"/>
    </source>
</evidence>
<dbReference type="Gene3D" id="1.10.1270.20">
    <property type="entry name" value="tRNA(m1g37)methyltransferase, domain 2"/>
    <property type="match status" value="1"/>
</dbReference>
<dbReference type="HAMAP" id="MF_00605">
    <property type="entry name" value="TrmD"/>
    <property type="match status" value="1"/>
</dbReference>
<dbReference type="AlphaFoldDB" id="A0A7V5VF51"/>
<comment type="function">
    <text evidence="1 15 17">Specifically methylates guanosine-37 in various tRNAs.</text>
</comment>
<evidence type="ECO:0000256" key="5">
    <source>
        <dbReference type="ARBA" id="ARBA00012807"/>
    </source>
</evidence>
<dbReference type="Pfam" id="PF01746">
    <property type="entry name" value="tRNA_m1G_MT"/>
    <property type="match status" value="1"/>
</dbReference>
<dbReference type="InterPro" id="IPR016009">
    <property type="entry name" value="tRNA_MeTrfase_TRMD/TRM10"/>
</dbReference>
<keyword evidence="11 15" id="KW-0819">tRNA processing</keyword>
<keyword evidence="10 15" id="KW-0949">S-adenosyl-L-methionine</keyword>
<dbReference type="NCBIfam" id="NF000648">
    <property type="entry name" value="PRK00026.1"/>
    <property type="match status" value="1"/>
</dbReference>
<evidence type="ECO:0000256" key="9">
    <source>
        <dbReference type="ARBA" id="ARBA00022679"/>
    </source>
</evidence>
<dbReference type="GO" id="GO:0052906">
    <property type="term" value="F:tRNA (guanine(37)-N1)-methyltransferase activity"/>
    <property type="evidence" value="ECO:0007669"/>
    <property type="project" value="UniProtKB-UniRule"/>
</dbReference>
<dbReference type="InterPro" id="IPR029028">
    <property type="entry name" value="Alpha/beta_knot_MTases"/>
</dbReference>
<evidence type="ECO:0000256" key="8">
    <source>
        <dbReference type="ARBA" id="ARBA00022603"/>
    </source>
</evidence>
<dbReference type="InterPro" id="IPR029026">
    <property type="entry name" value="tRNA_m1G_MTases_N"/>
</dbReference>
<accession>A0A7V5VF51</accession>
<keyword evidence="8 15" id="KW-0489">Methyltransferase</keyword>
<comment type="similarity">
    <text evidence="3 15 17">Belongs to the RNA methyltransferase TrmD family.</text>
</comment>
<dbReference type="GO" id="GO:0005829">
    <property type="term" value="C:cytosol"/>
    <property type="evidence" value="ECO:0007669"/>
    <property type="project" value="TreeGrafter"/>
</dbReference>
<gene>
    <name evidence="15 19" type="primary">trmD</name>
    <name evidence="19" type="ORF">ENJ15_05065</name>
</gene>
<evidence type="ECO:0000256" key="1">
    <source>
        <dbReference type="ARBA" id="ARBA00002634"/>
    </source>
</evidence>
<dbReference type="CDD" id="cd18080">
    <property type="entry name" value="TrmD-like"/>
    <property type="match status" value="1"/>
</dbReference>
<dbReference type="InterPro" id="IPR023148">
    <property type="entry name" value="tRNA_m1G_MeTrfase_C_sf"/>
</dbReference>
<reference evidence="19" key="1">
    <citation type="journal article" date="2020" name="mSystems">
        <title>Genome- and Community-Level Interaction Insights into Carbon Utilization and Element Cycling Functions of Hydrothermarchaeota in Hydrothermal Sediment.</title>
        <authorList>
            <person name="Zhou Z."/>
            <person name="Liu Y."/>
            <person name="Xu W."/>
            <person name="Pan J."/>
            <person name="Luo Z.H."/>
            <person name="Li M."/>
        </authorList>
    </citation>
    <scope>NUCLEOTIDE SEQUENCE [LARGE SCALE GENOMIC DNA]</scope>
    <source>
        <strain evidence="19">HyVt-460</strain>
    </source>
</reference>
<evidence type="ECO:0000256" key="7">
    <source>
        <dbReference type="ARBA" id="ARBA00022490"/>
    </source>
</evidence>
<keyword evidence="7 15" id="KW-0963">Cytoplasm</keyword>
<dbReference type="GO" id="GO:0002939">
    <property type="term" value="P:tRNA N1-guanine methylation"/>
    <property type="evidence" value="ECO:0007669"/>
    <property type="project" value="TreeGrafter"/>
</dbReference>
<dbReference type="EC" id="2.1.1.228" evidence="5 15"/>
<comment type="caution">
    <text evidence="19">The sequence shown here is derived from an EMBL/GenBank/DDBJ whole genome shotgun (WGS) entry which is preliminary data.</text>
</comment>
<name>A0A7V5VF51_CALAY</name>
<dbReference type="FunFam" id="3.40.1280.10:FF:000001">
    <property type="entry name" value="tRNA (guanine-N(1)-)-methyltransferase"/>
    <property type="match status" value="1"/>
</dbReference>
<evidence type="ECO:0000256" key="2">
    <source>
        <dbReference type="ARBA" id="ARBA00004496"/>
    </source>
</evidence>
<dbReference type="EMBL" id="DRLI01000193">
    <property type="protein sequence ID" value="HHM02363.1"/>
    <property type="molecule type" value="Genomic_DNA"/>
</dbReference>
<dbReference type="InterPro" id="IPR002649">
    <property type="entry name" value="tRNA_m1G_MeTrfase_TrmD"/>
</dbReference>
<keyword evidence="9 15" id="KW-0808">Transferase</keyword>
<evidence type="ECO:0000256" key="15">
    <source>
        <dbReference type="HAMAP-Rule" id="MF_00605"/>
    </source>
</evidence>
<comment type="catalytic activity">
    <reaction evidence="14 15 17">
        <text>guanosine(37) in tRNA + S-adenosyl-L-methionine = N(1)-methylguanosine(37) in tRNA + S-adenosyl-L-homocysteine + H(+)</text>
        <dbReference type="Rhea" id="RHEA:36899"/>
        <dbReference type="Rhea" id="RHEA-COMP:10145"/>
        <dbReference type="Rhea" id="RHEA-COMP:10147"/>
        <dbReference type="ChEBI" id="CHEBI:15378"/>
        <dbReference type="ChEBI" id="CHEBI:57856"/>
        <dbReference type="ChEBI" id="CHEBI:59789"/>
        <dbReference type="ChEBI" id="CHEBI:73542"/>
        <dbReference type="ChEBI" id="CHEBI:74269"/>
        <dbReference type="EC" id="2.1.1.228"/>
    </reaction>
</comment>
<comment type="subcellular location">
    <subcellularLocation>
        <location evidence="2 15 17">Cytoplasm</location>
    </subcellularLocation>
</comment>
<feature type="binding site" evidence="15 16">
    <location>
        <position position="114"/>
    </location>
    <ligand>
        <name>S-adenosyl-L-methionine</name>
        <dbReference type="ChEBI" id="CHEBI:59789"/>
    </ligand>
</feature>
<evidence type="ECO:0000313" key="19">
    <source>
        <dbReference type="EMBL" id="HHM02363.1"/>
    </source>
</evidence>
<dbReference type="NCBIfam" id="TIGR00088">
    <property type="entry name" value="trmD"/>
    <property type="match status" value="1"/>
</dbReference>
<evidence type="ECO:0000256" key="4">
    <source>
        <dbReference type="ARBA" id="ARBA00011738"/>
    </source>
</evidence>
<dbReference type="PIRSF" id="PIRSF000386">
    <property type="entry name" value="tRNA_mtase"/>
    <property type="match status" value="1"/>
</dbReference>
<dbReference type="Proteomes" id="UP000885771">
    <property type="component" value="Unassembled WGS sequence"/>
</dbReference>
<sequence length="230" mass="26458">MRIDIITGFPDILREPLQQSIIKKGRDVGAVEIHLHNLRDYTDDRHKTIDDYPYGGGPGMVLKVEPFDRCLNDIGQHSDLNKTRIFMMTPRGRTYDQKKATELSLAGHLIFLCGHYKGVDERLYSLYDIEDISIGDYVLSSGEIAALVITDSIVRLLPNVLKDIDSAWSDSFQEEYLDAPYYTRPESYKGLKVPEVLTSGHHERIGEWRHKKRVELTEKLRPDLLKKTNE</sequence>
<organism evidence="19">
    <name type="scientific">Caldithrix abyssi</name>
    <dbReference type="NCBI Taxonomy" id="187145"/>
    <lineage>
        <taxon>Bacteria</taxon>
        <taxon>Pseudomonadati</taxon>
        <taxon>Calditrichota</taxon>
        <taxon>Calditrichia</taxon>
        <taxon>Calditrichales</taxon>
        <taxon>Calditrichaceae</taxon>
        <taxon>Caldithrix</taxon>
    </lineage>
</organism>
<evidence type="ECO:0000256" key="6">
    <source>
        <dbReference type="ARBA" id="ARBA00014679"/>
    </source>
</evidence>
<evidence type="ECO:0000256" key="12">
    <source>
        <dbReference type="ARBA" id="ARBA00029736"/>
    </source>
</evidence>
<dbReference type="PANTHER" id="PTHR46417">
    <property type="entry name" value="TRNA (GUANINE-N(1)-)-METHYLTRANSFERASE"/>
    <property type="match status" value="1"/>
</dbReference>
<dbReference type="PANTHER" id="PTHR46417:SF1">
    <property type="entry name" value="TRNA (GUANINE-N(1)-)-METHYLTRANSFERASE"/>
    <property type="match status" value="1"/>
</dbReference>
<evidence type="ECO:0000256" key="10">
    <source>
        <dbReference type="ARBA" id="ARBA00022691"/>
    </source>
</evidence>
<protein>
    <recommendedName>
        <fullName evidence="6 15">tRNA (guanine-N(1)-)-methyltransferase</fullName>
        <ecNumber evidence="5 15">2.1.1.228</ecNumber>
    </recommendedName>
    <alternativeName>
        <fullName evidence="12 15">M1G-methyltransferase</fullName>
    </alternativeName>
    <alternativeName>
        <fullName evidence="13 15">tRNA [GM37] methyltransferase</fullName>
    </alternativeName>
</protein>
<comment type="subunit">
    <text evidence="4 15 17">Homodimer.</text>
</comment>
<feature type="binding site" evidence="15 16">
    <location>
        <begin position="134"/>
        <end position="139"/>
    </location>
    <ligand>
        <name>S-adenosyl-L-methionine</name>
        <dbReference type="ChEBI" id="CHEBI:59789"/>
    </ligand>
</feature>
<evidence type="ECO:0000259" key="18">
    <source>
        <dbReference type="Pfam" id="PF01746"/>
    </source>
</evidence>
<evidence type="ECO:0000256" key="14">
    <source>
        <dbReference type="ARBA" id="ARBA00047783"/>
    </source>
</evidence>
<dbReference type="SUPFAM" id="SSF75217">
    <property type="entry name" value="alpha/beta knot"/>
    <property type="match status" value="1"/>
</dbReference>
<proteinExistence type="inferred from homology"/>
<dbReference type="Gene3D" id="3.40.1280.10">
    <property type="match status" value="1"/>
</dbReference>
<evidence type="ECO:0000256" key="3">
    <source>
        <dbReference type="ARBA" id="ARBA00007630"/>
    </source>
</evidence>
<evidence type="ECO:0000256" key="11">
    <source>
        <dbReference type="ARBA" id="ARBA00022694"/>
    </source>
</evidence>
<feature type="domain" description="tRNA methyltransferase TRMD/TRM10-type" evidence="18">
    <location>
        <begin position="1"/>
        <end position="227"/>
    </location>
</feature>